<evidence type="ECO:0000256" key="1">
    <source>
        <dbReference type="SAM" id="MobiDB-lite"/>
    </source>
</evidence>
<dbReference type="Proteomes" id="UP000027982">
    <property type="component" value="Chromosome"/>
</dbReference>
<name>A0A068NJH5_FIMGI</name>
<feature type="compositionally biased region" description="Polar residues" evidence="1">
    <location>
        <begin position="61"/>
        <end position="72"/>
    </location>
</feature>
<protein>
    <submittedName>
        <fullName evidence="2">Uncharacterized protein</fullName>
    </submittedName>
</protein>
<gene>
    <name evidence="2" type="ORF">OP10G_0219</name>
</gene>
<dbReference type="EMBL" id="CP007139">
    <property type="protein sequence ID" value="AIE83587.1"/>
    <property type="molecule type" value="Genomic_DNA"/>
</dbReference>
<keyword evidence="3" id="KW-1185">Reference proteome</keyword>
<accession>A0A068NJH5</accession>
<dbReference type="AlphaFoldDB" id="A0A068NJH5"/>
<reference evidence="2 3" key="1">
    <citation type="journal article" date="2014" name="PLoS ONE">
        <title>The first complete genome sequence of the class fimbriimonadia in the phylum armatimonadetes.</title>
        <authorList>
            <person name="Hu Z.Y."/>
            <person name="Wang Y.Z."/>
            <person name="Im W.T."/>
            <person name="Wang S.Y."/>
            <person name="Zhao G.P."/>
            <person name="Zheng H.J."/>
            <person name="Quan Z.X."/>
        </authorList>
    </citation>
    <scope>NUCLEOTIDE SEQUENCE [LARGE SCALE GENOMIC DNA]</scope>
    <source>
        <strain evidence="2">Gsoil 348</strain>
    </source>
</reference>
<sequence length="72" mass="7754">MGTGASATYVVIASDCCVDGAMFTRGQKLPLAMGRVFGPRLVQMGIVRKEQREIPLPNDPSPRQSVTATDYP</sequence>
<proteinExistence type="predicted"/>
<dbReference type="RefSeq" id="WP_025227740.1">
    <property type="nucleotide sequence ID" value="NZ_CP007139.1"/>
</dbReference>
<feature type="region of interest" description="Disordered" evidence="1">
    <location>
        <begin position="50"/>
        <end position="72"/>
    </location>
</feature>
<evidence type="ECO:0000313" key="2">
    <source>
        <dbReference type="EMBL" id="AIE83587.1"/>
    </source>
</evidence>
<dbReference type="HOGENOM" id="CLU_2716496_0_0_0"/>
<organism evidence="2 3">
    <name type="scientific">Fimbriimonas ginsengisoli Gsoil 348</name>
    <dbReference type="NCBI Taxonomy" id="661478"/>
    <lineage>
        <taxon>Bacteria</taxon>
        <taxon>Bacillati</taxon>
        <taxon>Armatimonadota</taxon>
        <taxon>Fimbriimonadia</taxon>
        <taxon>Fimbriimonadales</taxon>
        <taxon>Fimbriimonadaceae</taxon>
        <taxon>Fimbriimonas</taxon>
    </lineage>
</organism>
<evidence type="ECO:0000313" key="3">
    <source>
        <dbReference type="Proteomes" id="UP000027982"/>
    </source>
</evidence>
<dbReference type="KEGG" id="fgi:OP10G_0219"/>